<sequence length="52" mass="5916">MKVVVTLPPDYPRNDPNYPSKERLEMAYTALLPAMIRILTQKQKGKKQANSA</sequence>
<protein>
    <submittedName>
        <fullName evidence="1">Uncharacterized protein</fullName>
    </submittedName>
</protein>
<organism evidence="1 2">
    <name type="scientific">Brevibacillus aydinogluensis</name>
    <dbReference type="NCBI Taxonomy" id="927786"/>
    <lineage>
        <taxon>Bacteria</taxon>
        <taxon>Bacillati</taxon>
        <taxon>Bacillota</taxon>
        <taxon>Bacilli</taxon>
        <taxon>Bacillales</taxon>
        <taxon>Paenibacillaceae</taxon>
        <taxon>Brevibacillus</taxon>
    </lineage>
</organism>
<reference evidence="1" key="1">
    <citation type="submission" date="2023-07" db="EMBL/GenBank/DDBJ databases">
        <authorList>
            <person name="Ivanov I."/>
            <person name="Teneva D."/>
            <person name="Stoikov I."/>
        </authorList>
    </citation>
    <scope>NUCLEOTIDE SEQUENCE</scope>
    <source>
        <strain evidence="1">4475</strain>
    </source>
</reference>
<dbReference type="RefSeq" id="WP_171566549.1">
    <property type="nucleotide sequence ID" value="NZ_JAUSVZ010000010.1"/>
</dbReference>
<dbReference type="EMBL" id="OY569118">
    <property type="protein sequence ID" value="CAJ1003085.1"/>
    <property type="molecule type" value="Genomic_DNA"/>
</dbReference>
<accession>A0AA48MCJ1</accession>
<dbReference type="Proteomes" id="UP001189619">
    <property type="component" value="Chromosome"/>
</dbReference>
<evidence type="ECO:0000313" key="1">
    <source>
        <dbReference type="EMBL" id="CAJ1003085.1"/>
    </source>
</evidence>
<dbReference type="AlphaFoldDB" id="A0AA48MCJ1"/>
<gene>
    <name evidence="1" type="ORF">BSPP4475_12215</name>
</gene>
<proteinExistence type="predicted"/>
<evidence type="ECO:0000313" key="2">
    <source>
        <dbReference type="Proteomes" id="UP001189619"/>
    </source>
</evidence>
<dbReference type="KEGG" id="bayd:BSPP4475_12215"/>
<name>A0AA48MCJ1_9BACL</name>
<keyword evidence="2" id="KW-1185">Reference proteome</keyword>